<evidence type="ECO:0008006" key="4">
    <source>
        <dbReference type="Google" id="ProtNLM"/>
    </source>
</evidence>
<reference evidence="3" key="1">
    <citation type="submission" date="2014-09" db="EMBL/GenBank/DDBJ databases">
        <authorList>
            <person name="Sharma Rahul"/>
            <person name="Thines Marco"/>
        </authorList>
    </citation>
    <scope>NUCLEOTIDE SEQUENCE [LARGE SCALE GENOMIC DNA]</scope>
</reference>
<feature type="chain" id="PRO_5006059232" description="RXLR phytopathogen effector protein WY-domain domain-containing protein" evidence="1">
    <location>
        <begin position="32"/>
        <end position="678"/>
    </location>
</feature>
<dbReference type="RefSeq" id="XP_024586424.1">
    <property type="nucleotide sequence ID" value="XM_024721313.1"/>
</dbReference>
<sequence>MTDKSMPKKFLRGSTLLLGCVLLGIPGEMTSIISTVNCQDYNSTTTQVMDPVSNSTEERANAVMTVVGRFVNEAEIFAHKILPNNKVEAVVLAVYTKSLQSKKITSNLFETTELLDLWTAITKVKSLHDERVKELRSRLVSIYDTAGLMKHIREGLANDAPSNNLAKVLWDSQVTAWSKDRTPLITVFKELELNKSPLDWNNPLFPAFIEIVNKLKTASGITKDSYDVLYEMLITCHGGKAGVDNIIHAAARAVKKGNPVPEVLVKLMQTTWKENSPQADELLERFFSDVSLPDILTSQLLPVWKDYAESSKFDWASILLNHFLTITKHEIDNEKVLARTLADERLKDSESQFIARSVEKKLLSRWHEKSIPYDQVLTIQEIRVTQGQITSQPHRVESWIAYLAECGNIESTLYDASRPRLSENQIASLFSVKCTSSEASEVLDGVRKNLFDFWQRKGKTSNDVFEISFKEDGKELFDKPELTFWESYMVYRFGDKAHAEMLKFLRDHKYSDELLESSLLRSLSRATATPISADQEPPAEVKLLVQFWLEKQMSELQVRQHMKLDDVANPAWDRLFSVWITFYAKQKYPELGFKPAIDKATTNDLYPQFAFARMLAEAAIHHESDFVLQMQKNQFQYWNAQSEQWKVNLFSELHGDPLNAIDLRVTEDYVEFGRIGSH</sequence>
<dbReference type="OMA" id="THYGDET"/>
<dbReference type="Proteomes" id="UP000054928">
    <property type="component" value="Unassembled WGS sequence"/>
</dbReference>
<protein>
    <recommendedName>
        <fullName evidence="4">RXLR phytopathogen effector protein WY-domain domain-containing protein</fullName>
    </recommendedName>
</protein>
<keyword evidence="3" id="KW-1185">Reference proteome</keyword>
<dbReference type="GeneID" id="36402839"/>
<evidence type="ECO:0000256" key="1">
    <source>
        <dbReference type="SAM" id="SignalP"/>
    </source>
</evidence>
<feature type="signal peptide" evidence="1">
    <location>
        <begin position="1"/>
        <end position="31"/>
    </location>
</feature>
<evidence type="ECO:0000313" key="3">
    <source>
        <dbReference type="Proteomes" id="UP000054928"/>
    </source>
</evidence>
<accession>A0A0P1B6X0</accession>
<name>A0A0P1B6X0_PLAHL</name>
<dbReference type="EMBL" id="CCYD01003101">
    <property type="protein sequence ID" value="CEG50055.1"/>
    <property type="molecule type" value="Genomic_DNA"/>
</dbReference>
<keyword evidence="1" id="KW-0732">Signal</keyword>
<proteinExistence type="predicted"/>
<dbReference type="AlphaFoldDB" id="A0A0P1B6X0"/>
<evidence type="ECO:0000313" key="2">
    <source>
        <dbReference type="EMBL" id="CEG50055.1"/>
    </source>
</evidence>
<organism evidence="2 3">
    <name type="scientific">Plasmopara halstedii</name>
    <name type="common">Downy mildew of sunflower</name>
    <dbReference type="NCBI Taxonomy" id="4781"/>
    <lineage>
        <taxon>Eukaryota</taxon>
        <taxon>Sar</taxon>
        <taxon>Stramenopiles</taxon>
        <taxon>Oomycota</taxon>
        <taxon>Peronosporomycetes</taxon>
        <taxon>Peronosporales</taxon>
        <taxon>Peronosporaceae</taxon>
        <taxon>Plasmopara</taxon>
    </lineage>
</organism>